<dbReference type="AlphaFoldDB" id="S7MQD0"/>
<keyword evidence="2" id="KW-1185">Reference proteome</keyword>
<evidence type="ECO:0000313" key="1">
    <source>
        <dbReference type="EMBL" id="EPQ06476.1"/>
    </source>
</evidence>
<protein>
    <submittedName>
        <fullName evidence="1">Uncharacterized protein</fullName>
    </submittedName>
</protein>
<sequence>MQLEPRIKENKPKALPDLTDCGTTSQALVCDGDTWAAQGAEKAGNRWTEISVFVWGQLPWNLDGPSQPERHEVNPAELVAGNGQREQLGGGPSAQEPT</sequence>
<accession>S7MQD0</accession>
<evidence type="ECO:0000313" key="2">
    <source>
        <dbReference type="Proteomes" id="UP000052978"/>
    </source>
</evidence>
<dbReference type="Proteomes" id="UP000052978">
    <property type="component" value="Unassembled WGS sequence"/>
</dbReference>
<name>S7MQD0_MYOBR</name>
<dbReference type="EMBL" id="KE162024">
    <property type="protein sequence ID" value="EPQ06476.1"/>
    <property type="molecule type" value="Genomic_DNA"/>
</dbReference>
<proteinExistence type="predicted"/>
<organism evidence="1 2">
    <name type="scientific">Myotis brandtii</name>
    <name type="common">Brandt's bat</name>
    <dbReference type="NCBI Taxonomy" id="109478"/>
    <lineage>
        <taxon>Eukaryota</taxon>
        <taxon>Metazoa</taxon>
        <taxon>Chordata</taxon>
        <taxon>Craniata</taxon>
        <taxon>Vertebrata</taxon>
        <taxon>Euteleostomi</taxon>
        <taxon>Mammalia</taxon>
        <taxon>Eutheria</taxon>
        <taxon>Laurasiatheria</taxon>
        <taxon>Chiroptera</taxon>
        <taxon>Yangochiroptera</taxon>
        <taxon>Vespertilionidae</taxon>
        <taxon>Myotis</taxon>
    </lineage>
</organism>
<gene>
    <name evidence="1" type="ORF">D623_10030649</name>
</gene>
<reference evidence="1 2" key="1">
    <citation type="journal article" date="2013" name="Nat. Commun.">
        <title>Genome analysis reveals insights into physiology and longevity of the Brandt's bat Myotis brandtii.</title>
        <authorList>
            <person name="Seim I."/>
            <person name="Fang X."/>
            <person name="Xiong Z."/>
            <person name="Lobanov A.V."/>
            <person name="Huang Z."/>
            <person name="Ma S."/>
            <person name="Feng Y."/>
            <person name="Turanov A.A."/>
            <person name="Zhu Y."/>
            <person name="Lenz T.L."/>
            <person name="Gerashchenko M.V."/>
            <person name="Fan D."/>
            <person name="Hee Yim S."/>
            <person name="Yao X."/>
            <person name="Jordan D."/>
            <person name="Xiong Y."/>
            <person name="Ma Y."/>
            <person name="Lyapunov A.N."/>
            <person name="Chen G."/>
            <person name="Kulakova O.I."/>
            <person name="Sun Y."/>
            <person name="Lee S.G."/>
            <person name="Bronson R.T."/>
            <person name="Moskalev A.A."/>
            <person name="Sunyaev S.R."/>
            <person name="Zhang G."/>
            <person name="Krogh A."/>
            <person name="Wang J."/>
            <person name="Gladyshev V.N."/>
        </authorList>
    </citation>
    <scope>NUCLEOTIDE SEQUENCE [LARGE SCALE GENOMIC DNA]</scope>
</reference>